<feature type="signal peptide" evidence="2">
    <location>
        <begin position="1"/>
        <end position="26"/>
    </location>
</feature>
<accession>A0ABT2GMY8</accession>
<feature type="chain" id="PRO_5045170383" description="FIMAH domain-containing protein" evidence="2">
    <location>
        <begin position="27"/>
        <end position="154"/>
    </location>
</feature>
<dbReference type="Proteomes" id="UP001165584">
    <property type="component" value="Unassembled WGS sequence"/>
</dbReference>
<organism evidence="4 5">
    <name type="scientific">Herbiconiux aconitum</name>
    <dbReference type="NCBI Taxonomy" id="2970913"/>
    <lineage>
        <taxon>Bacteria</taxon>
        <taxon>Bacillati</taxon>
        <taxon>Actinomycetota</taxon>
        <taxon>Actinomycetes</taxon>
        <taxon>Micrococcales</taxon>
        <taxon>Microbacteriaceae</taxon>
        <taxon>Herbiconiux</taxon>
    </lineage>
</organism>
<name>A0ABT2GMY8_9MICO</name>
<evidence type="ECO:0000256" key="2">
    <source>
        <dbReference type="SAM" id="SignalP"/>
    </source>
</evidence>
<feature type="compositionally biased region" description="Basic and acidic residues" evidence="1">
    <location>
        <begin position="126"/>
        <end position="154"/>
    </location>
</feature>
<protein>
    <recommendedName>
        <fullName evidence="3">FIMAH domain-containing protein</fullName>
    </recommendedName>
</protein>
<dbReference type="RefSeq" id="WP_259505992.1">
    <property type="nucleotide sequence ID" value="NZ_JANLCM010000001.1"/>
</dbReference>
<evidence type="ECO:0000313" key="5">
    <source>
        <dbReference type="Proteomes" id="UP001165584"/>
    </source>
</evidence>
<comment type="caution">
    <text evidence="4">The sequence shown here is derived from an EMBL/GenBank/DDBJ whole genome shotgun (WGS) entry which is preliminary data.</text>
</comment>
<feature type="region of interest" description="Disordered" evidence="1">
    <location>
        <begin position="99"/>
        <end position="154"/>
    </location>
</feature>
<keyword evidence="2" id="KW-0732">Signal</keyword>
<proteinExistence type="predicted"/>
<keyword evidence="5" id="KW-1185">Reference proteome</keyword>
<evidence type="ECO:0000313" key="4">
    <source>
        <dbReference type="EMBL" id="MCS5717595.1"/>
    </source>
</evidence>
<evidence type="ECO:0000259" key="3">
    <source>
        <dbReference type="Pfam" id="PF22888"/>
    </source>
</evidence>
<feature type="domain" description="FIMAH" evidence="3">
    <location>
        <begin position="29"/>
        <end position="92"/>
    </location>
</feature>
<evidence type="ECO:0000256" key="1">
    <source>
        <dbReference type="SAM" id="MobiDB-lite"/>
    </source>
</evidence>
<dbReference type="InterPro" id="IPR054470">
    <property type="entry name" value="FIMAH_dom"/>
</dbReference>
<dbReference type="PROSITE" id="PS51257">
    <property type="entry name" value="PROKAR_LIPOPROTEIN"/>
    <property type="match status" value="1"/>
</dbReference>
<gene>
    <name evidence="4" type="ORF">N1027_05525</name>
</gene>
<reference evidence="4" key="1">
    <citation type="submission" date="2022-08" db="EMBL/GenBank/DDBJ databases">
        <authorList>
            <person name="Deng Y."/>
            <person name="Han X.-F."/>
            <person name="Zhang Y.-Q."/>
        </authorList>
    </citation>
    <scope>NUCLEOTIDE SEQUENCE</scope>
    <source>
        <strain evidence="4">CPCC 205763</strain>
    </source>
</reference>
<dbReference type="EMBL" id="JANLCM010000001">
    <property type="protein sequence ID" value="MCS5717595.1"/>
    <property type="molecule type" value="Genomic_DNA"/>
</dbReference>
<sequence length="154" mass="16067">MRRPLRRLLAPALLAAVLVLTGCSGATNGLTAEVGKQLQSTVVTAADQAAAGDTAGALTTLDTLQTQLQQATDSGDISAERAATVQASIDLVRADLQPAAPVEYPATPVTQDPATTEPEPEPTEPEPEKEKKETPPGKDKDEDKDKGIGNEKNK</sequence>
<dbReference type="Pfam" id="PF22888">
    <property type="entry name" value="FIMAH"/>
    <property type="match status" value="1"/>
</dbReference>